<feature type="transmembrane region" description="Helical" evidence="1">
    <location>
        <begin position="12"/>
        <end position="33"/>
    </location>
</feature>
<dbReference type="InParanoid" id="A0A2G5EWY0"/>
<dbReference type="EMBL" id="KZ305020">
    <property type="protein sequence ID" value="PIA60226.1"/>
    <property type="molecule type" value="Genomic_DNA"/>
</dbReference>
<keyword evidence="3" id="KW-1185">Reference proteome</keyword>
<protein>
    <submittedName>
        <fullName evidence="2">Uncharacterized protein</fullName>
    </submittedName>
</protein>
<gene>
    <name evidence="2" type="ORF">AQUCO_00300021v1</name>
</gene>
<keyword evidence="1" id="KW-1133">Transmembrane helix</keyword>
<keyword evidence="1" id="KW-0472">Membrane</keyword>
<evidence type="ECO:0000313" key="2">
    <source>
        <dbReference type="EMBL" id="PIA60226.1"/>
    </source>
</evidence>
<name>A0A2G5EWY0_AQUCA</name>
<dbReference type="AlphaFoldDB" id="A0A2G5EWY0"/>
<dbReference type="Proteomes" id="UP000230069">
    <property type="component" value="Unassembled WGS sequence"/>
</dbReference>
<proteinExistence type="predicted"/>
<evidence type="ECO:0000256" key="1">
    <source>
        <dbReference type="SAM" id="Phobius"/>
    </source>
</evidence>
<organism evidence="2 3">
    <name type="scientific">Aquilegia coerulea</name>
    <name type="common">Rocky mountain columbine</name>
    <dbReference type="NCBI Taxonomy" id="218851"/>
    <lineage>
        <taxon>Eukaryota</taxon>
        <taxon>Viridiplantae</taxon>
        <taxon>Streptophyta</taxon>
        <taxon>Embryophyta</taxon>
        <taxon>Tracheophyta</taxon>
        <taxon>Spermatophyta</taxon>
        <taxon>Magnoliopsida</taxon>
        <taxon>Ranunculales</taxon>
        <taxon>Ranunculaceae</taxon>
        <taxon>Thalictroideae</taxon>
        <taxon>Aquilegia</taxon>
    </lineage>
</organism>
<feature type="transmembrane region" description="Helical" evidence="1">
    <location>
        <begin position="39"/>
        <end position="57"/>
    </location>
</feature>
<evidence type="ECO:0000313" key="3">
    <source>
        <dbReference type="Proteomes" id="UP000230069"/>
    </source>
</evidence>
<reference evidence="2 3" key="1">
    <citation type="submission" date="2017-09" db="EMBL/GenBank/DDBJ databases">
        <title>WGS assembly of Aquilegia coerulea Goldsmith.</title>
        <authorList>
            <person name="Hodges S."/>
            <person name="Kramer E."/>
            <person name="Nordborg M."/>
            <person name="Tomkins J."/>
            <person name="Borevitz J."/>
            <person name="Derieg N."/>
            <person name="Yan J."/>
            <person name="Mihaltcheva S."/>
            <person name="Hayes R.D."/>
            <person name="Rokhsar D."/>
        </authorList>
    </citation>
    <scope>NUCLEOTIDE SEQUENCE [LARGE SCALE GENOMIC DNA]</scope>
    <source>
        <strain evidence="3">cv. Goldsmith</strain>
    </source>
</reference>
<keyword evidence="1" id="KW-0812">Transmembrane</keyword>
<accession>A0A2G5EWY0</accession>
<sequence length="170" mass="19481">MWHYVKRGVKLICNLAFYFIYYLCIYKFVFSFFFLDRGVGLMCNICVLFLQGIFISSKRGLIFCLCRYHNGLSQDLEAGSHAGTHPSSMAPKFGITITDLYTGLNRPFLHHCIRKLQYHPPRHSPNETSHLIQNLVQLYPTLPIFLVKVGINPKILKPNPQGLNSGPSFE</sequence>